<dbReference type="EMBL" id="MHIN01000012">
    <property type="protein sequence ID" value="OGY55553.1"/>
    <property type="molecule type" value="Genomic_DNA"/>
</dbReference>
<dbReference type="AlphaFoldDB" id="A0A1G1YT65"/>
<dbReference type="InterPro" id="IPR036390">
    <property type="entry name" value="WH_DNA-bd_sf"/>
</dbReference>
<dbReference type="Proteomes" id="UP000178122">
    <property type="component" value="Unassembled WGS sequence"/>
</dbReference>
<proteinExistence type="predicted"/>
<feature type="domain" description="Transcription regulator TrmB N-terminal" evidence="1">
    <location>
        <begin position="9"/>
        <end position="72"/>
    </location>
</feature>
<dbReference type="InterPro" id="IPR002831">
    <property type="entry name" value="Tscrpt_reg_TrmB_N"/>
</dbReference>
<reference evidence="2 3" key="1">
    <citation type="journal article" date="2016" name="Nat. Commun.">
        <title>Thousands of microbial genomes shed light on interconnected biogeochemical processes in an aquifer system.</title>
        <authorList>
            <person name="Anantharaman K."/>
            <person name="Brown C.T."/>
            <person name="Hug L.A."/>
            <person name="Sharon I."/>
            <person name="Castelle C.J."/>
            <person name="Probst A.J."/>
            <person name="Thomas B.C."/>
            <person name="Singh A."/>
            <person name="Wilkins M.J."/>
            <person name="Karaoz U."/>
            <person name="Brodie E.L."/>
            <person name="Williams K.H."/>
            <person name="Hubbard S.S."/>
            <person name="Banfield J.F."/>
        </authorList>
    </citation>
    <scope>NUCLEOTIDE SEQUENCE [LARGE SCALE GENOMIC DNA]</scope>
</reference>
<evidence type="ECO:0000313" key="3">
    <source>
        <dbReference type="Proteomes" id="UP000178122"/>
    </source>
</evidence>
<sequence length="255" mass="29145">MVVLDTELLQEIGLTSAEQKVYLALLEKGNATRGDIVKLSGVTGSKVYELLDKLQEKGLVSIYMQNKVKHFKVTNPLQLVRYVEHKKEKMERLEKQTKQLIPGLLQLYNSSLEEQEVELVSGLQGLEVLFREQIEMLGKGETCYVIGGTRGSNEQAVQAFFEKIHLLREQKKIKTKMLFNVRQREETLRLYSSQKYPHTTTRFITHTSPVAINIFKDRTIIIIFGSKISAIAIKSADVAQSFKEYFMLVWGMGKA</sequence>
<name>A0A1G1YT65_9BACT</name>
<evidence type="ECO:0000313" key="2">
    <source>
        <dbReference type="EMBL" id="OGY55553.1"/>
    </source>
</evidence>
<gene>
    <name evidence="2" type="ORF">A2912_00570</name>
</gene>
<dbReference type="Pfam" id="PF01978">
    <property type="entry name" value="TrmB"/>
    <property type="match status" value="1"/>
</dbReference>
<protein>
    <recommendedName>
        <fullName evidence="1">Transcription regulator TrmB N-terminal domain-containing protein</fullName>
    </recommendedName>
</protein>
<evidence type="ECO:0000259" key="1">
    <source>
        <dbReference type="Pfam" id="PF01978"/>
    </source>
</evidence>
<dbReference type="InterPro" id="IPR036388">
    <property type="entry name" value="WH-like_DNA-bd_sf"/>
</dbReference>
<accession>A0A1G1YT65</accession>
<dbReference type="Gene3D" id="1.10.10.10">
    <property type="entry name" value="Winged helix-like DNA-binding domain superfamily/Winged helix DNA-binding domain"/>
    <property type="match status" value="1"/>
</dbReference>
<organism evidence="2 3">
    <name type="scientific">Candidatus Buchananbacteria bacterium RIFCSPLOWO2_01_FULL_40_23b</name>
    <dbReference type="NCBI Taxonomy" id="1797544"/>
    <lineage>
        <taxon>Bacteria</taxon>
        <taxon>Candidatus Buchananiibacteriota</taxon>
    </lineage>
</organism>
<dbReference type="InterPro" id="IPR051797">
    <property type="entry name" value="TrmB-like"/>
</dbReference>
<comment type="caution">
    <text evidence="2">The sequence shown here is derived from an EMBL/GenBank/DDBJ whole genome shotgun (WGS) entry which is preliminary data.</text>
</comment>
<dbReference type="PANTHER" id="PTHR34293:SF1">
    <property type="entry name" value="HTH-TYPE TRANSCRIPTIONAL REGULATOR TRMBL2"/>
    <property type="match status" value="1"/>
</dbReference>
<dbReference type="PANTHER" id="PTHR34293">
    <property type="entry name" value="HTH-TYPE TRANSCRIPTIONAL REGULATOR TRMBL2"/>
    <property type="match status" value="1"/>
</dbReference>
<dbReference type="SUPFAM" id="SSF46785">
    <property type="entry name" value="Winged helix' DNA-binding domain"/>
    <property type="match status" value="1"/>
</dbReference>